<organism evidence="10 11">
    <name type="scientific">Methylocella tundrae</name>
    <dbReference type="NCBI Taxonomy" id="227605"/>
    <lineage>
        <taxon>Bacteria</taxon>
        <taxon>Pseudomonadati</taxon>
        <taxon>Pseudomonadota</taxon>
        <taxon>Alphaproteobacteria</taxon>
        <taxon>Hyphomicrobiales</taxon>
        <taxon>Beijerinckiaceae</taxon>
        <taxon>Methylocella</taxon>
    </lineage>
</organism>
<keyword evidence="6 10" id="KW-0560">Oxidoreductase</keyword>
<dbReference type="InterPro" id="IPR002347">
    <property type="entry name" value="SDR_fam"/>
</dbReference>
<evidence type="ECO:0000256" key="4">
    <source>
        <dbReference type="ARBA" id="ARBA00022516"/>
    </source>
</evidence>
<dbReference type="CDD" id="cd05372">
    <property type="entry name" value="ENR_SDR"/>
    <property type="match status" value="1"/>
</dbReference>
<gene>
    <name evidence="10" type="ORF">MPC4_10430</name>
</gene>
<proteinExistence type="inferred from homology"/>
<dbReference type="EC" id="1.3.1.9" evidence="3"/>
<dbReference type="PRINTS" id="PR00081">
    <property type="entry name" value="GDHRDH"/>
</dbReference>
<keyword evidence="4" id="KW-0444">Lipid biosynthesis</keyword>
<dbReference type="InterPro" id="IPR036291">
    <property type="entry name" value="NAD(P)-bd_dom_sf"/>
</dbReference>
<dbReference type="Gene3D" id="3.40.50.720">
    <property type="entry name" value="NAD(P)-binding Rossmann-like Domain"/>
    <property type="match status" value="1"/>
</dbReference>
<evidence type="ECO:0000313" key="11">
    <source>
        <dbReference type="Proteomes" id="UP000485880"/>
    </source>
</evidence>
<keyword evidence="5" id="KW-0276">Fatty acid metabolism</keyword>
<evidence type="ECO:0000256" key="1">
    <source>
        <dbReference type="ARBA" id="ARBA00005194"/>
    </source>
</evidence>
<evidence type="ECO:0000256" key="2">
    <source>
        <dbReference type="ARBA" id="ARBA00009233"/>
    </source>
</evidence>
<dbReference type="GO" id="GO:0004318">
    <property type="term" value="F:enoyl-[acyl-carrier-protein] reductase (NADH) activity"/>
    <property type="evidence" value="ECO:0007669"/>
    <property type="project" value="UniProtKB-EC"/>
</dbReference>
<dbReference type="SUPFAM" id="SSF51735">
    <property type="entry name" value="NAD(P)-binding Rossmann-fold domains"/>
    <property type="match status" value="1"/>
</dbReference>
<sequence>MPLHRLRSLCGTKRLIVTFSARIGHKFELKRGVVVRRETARVYAMSEQPGRPDALATAQDPESLVGDTLRGLRGLVVGIANEHSIAYGCASKLSGFGAELAITYLNEKAERYVRPLAQELGAELILPLDVEQPGQMEAVFDRIAAEWGRLDFVIHSIAFAPRDDLHGRVVDCSLAGFQQAMAVSCHSFIAMARLAEPLMKSGGSLLTMSYYGADKVVNNYNIMGPVKAALEASVRYLAAELADDNIRVFAVSPGPLKTRAASGIAAFDELVDAAVRRTPAHHLVDIAEVGRVVAFLVGTAASGMTGDTIYVDGGLHNVA</sequence>
<keyword evidence="7" id="KW-0443">Lipid metabolism</keyword>
<keyword evidence="11" id="KW-1185">Reference proteome</keyword>
<evidence type="ECO:0000313" key="10">
    <source>
        <dbReference type="EMBL" id="VTZ48475.1"/>
    </source>
</evidence>
<dbReference type="EMBL" id="CABFMQ020000001">
    <property type="protein sequence ID" value="VTZ48475.1"/>
    <property type="molecule type" value="Genomic_DNA"/>
</dbReference>
<evidence type="ECO:0000256" key="3">
    <source>
        <dbReference type="ARBA" id="ARBA00012996"/>
    </source>
</evidence>
<comment type="catalytic activity">
    <reaction evidence="9">
        <text>a 2,3-saturated acyl-[ACP] + NAD(+) = a (2E)-enoyl-[ACP] + NADH + H(+)</text>
        <dbReference type="Rhea" id="RHEA:10240"/>
        <dbReference type="Rhea" id="RHEA-COMP:9925"/>
        <dbReference type="Rhea" id="RHEA-COMP:9926"/>
        <dbReference type="ChEBI" id="CHEBI:15378"/>
        <dbReference type="ChEBI" id="CHEBI:57540"/>
        <dbReference type="ChEBI" id="CHEBI:57945"/>
        <dbReference type="ChEBI" id="CHEBI:78784"/>
        <dbReference type="ChEBI" id="CHEBI:78785"/>
        <dbReference type="EC" id="1.3.1.9"/>
    </reaction>
</comment>
<dbReference type="GO" id="GO:0006633">
    <property type="term" value="P:fatty acid biosynthetic process"/>
    <property type="evidence" value="ECO:0007669"/>
    <property type="project" value="UniProtKB-UniPathway"/>
</dbReference>
<evidence type="ECO:0000256" key="5">
    <source>
        <dbReference type="ARBA" id="ARBA00022832"/>
    </source>
</evidence>
<comment type="similarity">
    <text evidence="2">Belongs to the short-chain dehydrogenases/reductases (SDR) family. FabI subfamily.</text>
</comment>
<evidence type="ECO:0000256" key="7">
    <source>
        <dbReference type="ARBA" id="ARBA00023098"/>
    </source>
</evidence>
<keyword evidence="8" id="KW-0275">Fatty acid biosynthesis</keyword>
<comment type="caution">
    <text evidence="10">The sequence shown here is derived from an EMBL/GenBank/DDBJ whole genome shotgun (WGS) entry which is preliminary data.</text>
</comment>
<dbReference type="UniPathway" id="UPA00094"/>
<dbReference type="Pfam" id="PF13561">
    <property type="entry name" value="adh_short_C2"/>
    <property type="match status" value="1"/>
</dbReference>
<dbReference type="PANTHER" id="PTHR43159">
    <property type="entry name" value="ENOYL-[ACYL-CARRIER-PROTEIN] REDUCTASE"/>
    <property type="match status" value="1"/>
</dbReference>
<accession>A0A8B6M185</accession>
<evidence type="ECO:0000256" key="8">
    <source>
        <dbReference type="ARBA" id="ARBA00023160"/>
    </source>
</evidence>
<comment type="pathway">
    <text evidence="1">Lipid metabolism; fatty acid biosynthesis.</text>
</comment>
<dbReference type="PANTHER" id="PTHR43159:SF2">
    <property type="entry name" value="ENOYL-[ACYL-CARRIER-PROTEIN] REDUCTASE [NADH], CHLOROPLASTIC"/>
    <property type="match status" value="1"/>
</dbReference>
<dbReference type="Proteomes" id="UP000485880">
    <property type="component" value="Unassembled WGS sequence"/>
</dbReference>
<reference evidence="10 11" key="1">
    <citation type="submission" date="2019-05" db="EMBL/GenBank/DDBJ databases">
        <authorList>
            <person name="Farhan Ul Haque M."/>
        </authorList>
    </citation>
    <scope>NUCLEOTIDE SEQUENCE [LARGE SCALE GENOMIC DNA]</scope>
    <source>
        <strain evidence="10">2</strain>
    </source>
</reference>
<dbReference type="InterPro" id="IPR014358">
    <property type="entry name" value="Enoyl-ACP_Rdtase_NADH"/>
</dbReference>
<dbReference type="NCBIfam" id="NF005717">
    <property type="entry name" value="PRK07533.1"/>
    <property type="match status" value="1"/>
</dbReference>
<protein>
    <recommendedName>
        <fullName evidence="3">enoyl-[acyl-carrier-protein] reductase (NADH)</fullName>
        <ecNumber evidence="3">1.3.1.9</ecNumber>
    </recommendedName>
</protein>
<evidence type="ECO:0000256" key="6">
    <source>
        <dbReference type="ARBA" id="ARBA00023002"/>
    </source>
</evidence>
<evidence type="ECO:0000256" key="9">
    <source>
        <dbReference type="ARBA" id="ARBA00048572"/>
    </source>
</evidence>
<name>A0A8B6M185_METTU</name>
<dbReference type="AlphaFoldDB" id="A0A8B6M185"/>